<keyword evidence="1" id="KW-1133">Transmembrane helix</keyword>
<dbReference type="PANTHER" id="PTHR36435">
    <property type="entry name" value="SLR1288 PROTEIN"/>
    <property type="match status" value="1"/>
</dbReference>
<dbReference type="EMBL" id="QSQN01000010">
    <property type="protein sequence ID" value="RGK41184.1"/>
    <property type="molecule type" value="Genomic_DNA"/>
</dbReference>
<evidence type="ECO:0000313" key="4">
    <source>
        <dbReference type="EMBL" id="RHF60102.1"/>
    </source>
</evidence>
<feature type="transmembrane region" description="Helical" evidence="1">
    <location>
        <begin position="158"/>
        <end position="177"/>
    </location>
</feature>
<dbReference type="AlphaFoldDB" id="A0A3E4LUZ0"/>
<dbReference type="GO" id="GO:0080120">
    <property type="term" value="P:CAAX-box protein maturation"/>
    <property type="evidence" value="ECO:0007669"/>
    <property type="project" value="UniProtKB-ARBA"/>
</dbReference>
<evidence type="ECO:0000259" key="2">
    <source>
        <dbReference type="Pfam" id="PF02517"/>
    </source>
</evidence>
<keyword evidence="3" id="KW-0645">Protease</keyword>
<feature type="domain" description="CAAX prenyl protease 2/Lysostaphin resistance protein A-like" evidence="2">
    <location>
        <begin position="163"/>
        <end position="249"/>
    </location>
</feature>
<keyword evidence="1" id="KW-0472">Membrane</keyword>
<keyword evidence="3" id="KW-0378">Hydrolase</keyword>
<proteinExistence type="predicted"/>
<comment type="caution">
    <text evidence="3">The sequence shown here is derived from an EMBL/GenBank/DDBJ whole genome shotgun (WGS) entry which is preliminary data.</text>
</comment>
<dbReference type="Pfam" id="PF02517">
    <property type="entry name" value="Rce1-like"/>
    <property type="match status" value="1"/>
</dbReference>
<dbReference type="InterPro" id="IPR003675">
    <property type="entry name" value="Rce1/LyrA-like_dom"/>
</dbReference>
<dbReference type="InterPro" id="IPR052710">
    <property type="entry name" value="CAAX_protease"/>
</dbReference>
<organism evidence="3 5">
    <name type="scientific">[Ruminococcus] lactaris</name>
    <dbReference type="NCBI Taxonomy" id="46228"/>
    <lineage>
        <taxon>Bacteria</taxon>
        <taxon>Bacillati</taxon>
        <taxon>Bacillota</taxon>
        <taxon>Clostridia</taxon>
        <taxon>Lachnospirales</taxon>
        <taxon>Lachnospiraceae</taxon>
        <taxon>Mediterraneibacter</taxon>
    </lineage>
</organism>
<feature type="transmembrane region" description="Helical" evidence="1">
    <location>
        <begin position="121"/>
        <end position="146"/>
    </location>
</feature>
<gene>
    <name evidence="4" type="ORF">DW672_08175</name>
    <name evidence="3" type="ORF">DXD17_04970</name>
</gene>
<sequence length="307" mass="34504">MNQKKKQNPFWHLAGPLLGYWVIQLVAEIIVSMLVMLPYAAKYLSLVMNHASEMNYTDVVNKYYMETMQPGLELVLKYATEINGVTALFTLILTVSLFRLDRKKEKQAGIPQRQKVSAGNYLWLILMGAAGSIGVTCLSVVAQLAMNSNSYQQSVQSTYAAPIFVQVVVVGIIIPVAEEMMFRGVLYRRYRETKGFYYAALWSSVFFSVTHLTMIQTVYAFLLGILLCYVYEKYGSVKAAIGLHICLNTGSILFTGVGLFRWLAGDLMRMGLAIILSAFFCSVLFVMIQKIGDPVMEKKPSRENDEP</sequence>
<feature type="transmembrane region" description="Helical" evidence="1">
    <location>
        <begin position="198"/>
        <end position="227"/>
    </location>
</feature>
<protein>
    <submittedName>
        <fullName evidence="3">CPBP family intramembrane metalloprotease</fullName>
    </submittedName>
</protein>
<dbReference type="EMBL" id="QRHG01000018">
    <property type="protein sequence ID" value="RHF60102.1"/>
    <property type="molecule type" value="Genomic_DNA"/>
</dbReference>
<feature type="transmembrane region" description="Helical" evidence="1">
    <location>
        <begin position="272"/>
        <end position="292"/>
    </location>
</feature>
<evidence type="ECO:0000313" key="3">
    <source>
        <dbReference type="EMBL" id="RGK41184.1"/>
    </source>
</evidence>
<accession>A0A3E4LUZ0</accession>
<dbReference type="Proteomes" id="UP000284902">
    <property type="component" value="Unassembled WGS sequence"/>
</dbReference>
<dbReference type="Proteomes" id="UP000260793">
    <property type="component" value="Unassembled WGS sequence"/>
</dbReference>
<dbReference type="GO" id="GO:0006508">
    <property type="term" value="P:proteolysis"/>
    <property type="evidence" value="ECO:0007669"/>
    <property type="project" value="UniProtKB-KW"/>
</dbReference>
<evidence type="ECO:0000313" key="5">
    <source>
        <dbReference type="Proteomes" id="UP000260793"/>
    </source>
</evidence>
<feature type="transmembrane region" description="Helical" evidence="1">
    <location>
        <begin position="21"/>
        <end position="41"/>
    </location>
</feature>
<dbReference type="RefSeq" id="WP_023921221.1">
    <property type="nucleotide sequence ID" value="NZ_CATWTA010000004.1"/>
</dbReference>
<dbReference type="GO" id="GO:0004175">
    <property type="term" value="F:endopeptidase activity"/>
    <property type="evidence" value="ECO:0007669"/>
    <property type="project" value="UniProtKB-ARBA"/>
</dbReference>
<evidence type="ECO:0000313" key="6">
    <source>
        <dbReference type="Proteomes" id="UP000284902"/>
    </source>
</evidence>
<name>A0A3E4LUZ0_9FIRM</name>
<keyword evidence="1" id="KW-0812">Transmembrane</keyword>
<dbReference type="PANTHER" id="PTHR36435:SF1">
    <property type="entry name" value="CAAX AMINO TERMINAL PROTEASE FAMILY PROTEIN"/>
    <property type="match status" value="1"/>
</dbReference>
<reference evidence="5 6" key="1">
    <citation type="submission" date="2018-08" db="EMBL/GenBank/DDBJ databases">
        <title>A genome reference for cultivated species of the human gut microbiota.</title>
        <authorList>
            <person name="Zou Y."/>
            <person name="Xue W."/>
            <person name="Luo G."/>
        </authorList>
    </citation>
    <scope>NUCLEOTIDE SEQUENCE [LARGE SCALE GENOMIC DNA]</scope>
    <source>
        <strain evidence="4 6">AM25-1LB</strain>
        <strain evidence="3 5">TF11-7</strain>
    </source>
</reference>
<feature type="transmembrane region" description="Helical" evidence="1">
    <location>
        <begin position="239"/>
        <end position="260"/>
    </location>
</feature>
<evidence type="ECO:0000256" key="1">
    <source>
        <dbReference type="SAM" id="Phobius"/>
    </source>
</evidence>
<keyword evidence="3" id="KW-0482">Metalloprotease</keyword>
<feature type="transmembrane region" description="Helical" evidence="1">
    <location>
        <begin position="82"/>
        <end position="100"/>
    </location>
</feature>
<dbReference type="GO" id="GO:0008237">
    <property type="term" value="F:metallopeptidase activity"/>
    <property type="evidence" value="ECO:0007669"/>
    <property type="project" value="UniProtKB-KW"/>
</dbReference>